<dbReference type="OMA" id="MNFKYKY"/>
<dbReference type="Pfam" id="PF00644">
    <property type="entry name" value="PARP"/>
    <property type="match status" value="1"/>
</dbReference>
<dbReference type="SUPFAM" id="SSF56399">
    <property type="entry name" value="ADP-ribosylation"/>
    <property type="match status" value="1"/>
</dbReference>
<evidence type="ECO:0000256" key="29">
    <source>
        <dbReference type="ARBA" id="ARBA00048241"/>
    </source>
</evidence>
<dbReference type="PROSITE" id="PS51977">
    <property type="entry name" value="WGR"/>
    <property type="match status" value="1"/>
</dbReference>
<dbReference type="GO" id="GO:0005694">
    <property type="term" value="C:chromosome"/>
    <property type="evidence" value="ECO:0007669"/>
    <property type="project" value="UniProtKB-SubCell"/>
</dbReference>
<feature type="region of interest" description="Disordered" evidence="33">
    <location>
        <begin position="198"/>
        <end position="231"/>
    </location>
</feature>
<keyword evidence="24" id="KW-0539">Nucleus</keyword>
<dbReference type="InterPro" id="IPR008288">
    <property type="entry name" value="PARP"/>
</dbReference>
<evidence type="ECO:0000313" key="39">
    <source>
        <dbReference type="Ensembl" id="ENSONIP00000074983.1"/>
    </source>
</evidence>
<evidence type="ECO:0000256" key="22">
    <source>
        <dbReference type="ARBA" id="ARBA00023163"/>
    </source>
</evidence>
<dbReference type="PIRSF" id="PIRSF000489">
    <property type="entry name" value="NAD_ADPRT"/>
    <property type="match status" value="1"/>
</dbReference>
<evidence type="ECO:0000256" key="17">
    <source>
        <dbReference type="ARBA" id="ARBA00022833"/>
    </source>
</evidence>
<evidence type="ECO:0000256" key="16">
    <source>
        <dbReference type="ARBA" id="ARBA00022771"/>
    </source>
</evidence>
<evidence type="ECO:0000256" key="33">
    <source>
        <dbReference type="SAM" id="MobiDB-lite"/>
    </source>
</evidence>
<dbReference type="InterPro" id="IPR008893">
    <property type="entry name" value="WGR_domain"/>
</dbReference>
<dbReference type="FunCoup" id="A0A669EU31">
    <property type="interactions" value="1465"/>
</dbReference>
<evidence type="ECO:0000256" key="31">
    <source>
        <dbReference type="ARBA" id="ARBA00048575"/>
    </source>
</evidence>
<feature type="domain" description="PARP-type" evidence="34">
    <location>
        <begin position="113"/>
        <end position="203"/>
    </location>
</feature>
<feature type="domain" description="PARP alpha-helical" evidence="37">
    <location>
        <begin position="671"/>
        <end position="788"/>
    </location>
</feature>
<dbReference type="GO" id="GO:0005829">
    <property type="term" value="C:cytosol"/>
    <property type="evidence" value="ECO:0007669"/>
    <property type="project" value="UniProtKB-SubCell"/>
</dbReference>
<keyword evidence="40" id="KW-1185">Reference proteome</keyword>
<feature type="compositionally biased region" description="Basic and acidic residues" evidence="33">
    <location>
        <begin position="204"/>
        <end position="231"/>
    </location>
</feature>
<evidence type="ECO:0000259" key="35">
    <source>
        <dbReference type="PROSITE" id="PS50172"/>
    </source>
</evidence>
<evidence type="ECO:0000256" key="5">
    <source>
        <dbReference type="ARBA" id="ARBA00022490"/>
    </source>
</evidence>
<dbReference type="Pfam" id="PF02877">
    <property type="entry name" value="PARP_reg"/>
    <property type="match status" value="1"/>
</dbReference>
<dbReference type="Proteomes" id="UP000005207">
    <property type="component" value="Linkage group LG15"/>
</dbReference>
<keyword evidence="9 32" id="KW-0328">Glycosyltransferase</keyword>
<comment type="catalytic activity">
    <reaction evidence="28">
        <text>NAD(+) + (ADP-D-ribosyl)n-acceptor = nicotinamide + (ADP-D-ribosyl)n+1-acceptor + H(+).</text>
        <dbReference type="EC" id="2.4.2.30"/>
    </reaction>
</comment>
<evidence type="ECO:0000256" key="4">
    <source>
        <dbReference type="ARBA" id="ARBA00022454"/>
    </source>
</evidence>
<evidence type="ECO:0000256" key="27">
    <source>
        <dbReference type="ARBA" id="ARBA00024347"/>
    </source>
</evidence>
<dbReference type="SUPFAM" id="SSF142921">
    <property type="entry name" value="WGR domain-like"/>
    <property type="match status" value="1"/>
</dbReference>
<keyword evidence="14" id="KW-0227">DNA damage</keyword>
<protein>
    <recommendedName>
        <fullName evidence="32">Poly [ADP-ribose] polymerase</fullName>
        <shortName evidence="32">PARP</shortName>
        <ecNumber evidence="32">2.4.2.-</ecNumber>
    </recommendedName>
</protein>
<feature type="region of interest" description="Disordered" evidence="33">
    <location>
        <begin position="503"/>
        <end position="536"/>
    </location>
</feature>
<evidence type="ECO:0000259" key="34">
    <source>
        <dbReference type="PROSITE" id="PS50064"/>
    </source>
</evidence>
<evidence type="ECO:0000256" key="20">
    <source>
        <dbReference type="ARBA" id="ARBA00023027"/>
    </source>
</evidence>
<evidence type="ECO:0000256" key="10">
    <source>
        <dbReference type="ARBA" id="ARBA00022679"/>
    </source>
</evidence>
<dbReference type="InParanoid" id="A0A669EU31"/>
<dbReference type="FunFam" id="3.90.228.10:FF:000002">
    <property type="entry name" value="Poly [ADP-ribose] polymerase"/>
    <property type="match status" value="1"/>
</dbReference>
<feature type="compositionally biased region" description="Polar residues" evidence="33">
    <location>
        <begin position="504"/>
        <end position="517"/>
    </location>
</feature>
<name>A0A669EU31_ORENI</name>
<reference evidence="39" key="3">
    <citation type="submission" date="2025-09" db="UniProtKB">
        <authorList>
            <consortium name="Ensembl"/>
        </authorList>
    </citation>
    <scope>IDENTIFICATION</scope>
</reference>
<dbReference type="CDD" id="cd01437">
    <property type="entry name" value="parp_like"/>
    <property type="match status" value="1"/>
</dbReference>
<dbReference type="PROSITE" id="PS50064">
    <property type="entry name" value="ZF_PARP_2"/>
    <property type="match status" value="2"/>
</dbReference>
<dbReference type="PANTHER" id="PTHR10459">
    <property type="entry name" value="DNA LIGASE"/>
    <property type="match status" value="1"/>
</dbReference>
<dbReference type="GeneTree" id="ENSGT00940000156058"/>
<keyword evidence="10 32" id="KW-0808">Transferase</keyword>
<dbReference type="SUPFAM" id="SSF52113">
    <property type="entry name" value="BRCT domain"/>
    <property type="match status" value="1"/>
</dbReference>
<dbReference type="PROSITE" id="PS51059">
    <property type="entry name" value="PARP_CATALYTIC"/>
    <property type="match status" value="1"/>
</dbReference>
<keyword evidence="4" id="KW-0158">Chromosome</keyword>
<evidence type="ECO:0000256" key="13">
    <source>
        <dbReference type="ARBA" id="ARBA00022737"/>
    </source>
</evidence>
<keyword evidence="16" id="KW-0863">Zinc-finger</keyword>
<evidence type="ECO:0000256" key="21">
    <source>
        <dbReference type="ARBA" id="ARBA00023125"/>
    </source>
</evidence>
<dbReference type="GO" id="GO:0003677">
    <property type="term" value="F:DNA binding"/>
    <property type="evidence" value="ECO:0007669"/>
    <property type="project" value="UniProtKB-KW"/>
</dbReference>
<dbReference type="InterPro" id="IPR050800">
    <property type="entry name" value="ARTD/PARP"/>
</dbReference>
<dbReference type="GO" id="GO:0016779">
    <property type="term" value="F:nucleotidyltransferase activity"/>
    <property type="evidence" value="ECO:0007669"/>
    <property type="project" value="UniProtKB-KW"/>
</dbReference>
<dbReference type="SUPFAM" id="SSF57716">
    <property type="entry name" value="Glucocorticoid receptor-like (DNA-binding domain)"/>
    <property type="match status" value="2"/>
</dbReference>
<comment type="subcellular location">
    <subcellularLocation>
        <location evidence="1">Chromosome</location>
    </subcellularLocation>
    <subcellularLocation>
        <location evidence="2">Cytoplasm</location>
        <location evidence="2">Cytosol</location>
    </subcellularLocation>
    <subcellularLocation>
        <location evidence="3">Nucleus</location>
        <location evidence="3">Nucleolus</location>
    </subcellularLocation>
</comment>
<keyword evidence="21" id="KW-0238">DNA-binding</keyword>
<evidence type="ECO:0000256" key="14">
    <source>
        <dbReference type="ARBA" id="ARBA00022763"/>
    </source>
</evidence>
<evidence type="ECO:0000256" key="30">
    <source>
        <dbReference type="ARBA" id="ARBA00048339"/>
    </source>
</evidence>
<comment type="catalytic activity">
    <reaction evidence="29">
        <text>L-histidyl-[protein] + NAD(+) = N(tele)-(ADP-D-ribosyl)-L-histidyl-[protein] + nicotinamide + H(+)</text>
        <dbReference type="Rhea" id="RHEA:72071"/>
        <dbReference type="Rhea" id="RHEA-COMP:9745"/>
        <dbReference type="Rhea" id="RHEA-COMP:18085"/>
        <dbReference type="ChEBI" id="CHEBI:15378"/>
        <dbReference type="ChEBI" id="CHEBI:17154"/>
        <dbReference type="ChEBI" id="CHEBI:29979"/>
        <dbReference type="ChEBI" id="CHEBI:57540"/>
        <dbReference type="ChEBI" id="CHEBI:191398"/>
    </reaction>
    <physiologicalReaction direction="left-to-right" evidence="29">
        <dbReference type="Rhea" id="RHEA:72072"/>
    </physiologicalReaction>
</comment>
<keyword evidence="12" id="KW-0479">Metal-binding</keyword>
<organism evidence="39 40">
    <name type="scientific">Oreochromis niloticus</name>
    <name type="common">Nile tilapia</name>
    <name type="synonym">Tilapia nilotica</name>
    <dbReference type="NCBI Taxonomy" id="8128"/>
    <lineage>
        <taxon>Eukaryota</taxon>
        <taxon>Metazoa</taxon>
        <taxon>Chordata</taxon>
        <taxon>Craniata</taxon>
        <taxon>Vertebrata</taxon>
        <taxon>Euteleostomi</taxon>
        <taxon>Actinopterygii</taxon>
        <taxon>Neopterygii</taxon>
        <taxon>Teleostei</taxon>
        <taxon>Neoteleostei</taxon>
        <taxon>Acanthomorphata</taxon>
        <taxon>Ovalentaria</taxon>
        <taxon>Cichlomorphae</taxon>
        <taxon>Cichliformes</taxon>
        <taxon>Cichlidae</taxon>
        <taxon>African cichlids</taxon>
        <taxon>Pseudocrenilabrinae</taxon>
        <taxon>Oreochromini</taxon>
        <taxon>Oreochromis</taxon>
    </lineage>
</organism>
<evidence type="ECO:0000256" key="26">
    <source>
        <dbReference type="ARBA" id="ARBA00024164"/>
    </source>
</evidence>
<dbReference type="InterPro" id="IPR001510">
    <property type="entry name" value="Znf_PARP"/>
</dbReference>
<accession>A0A669EU31</accession>
<dbReference type="GO" id="GO:0045087">
    <property type="term" value="P:innate immune response"/>
    <property type="evidence" value="ECO:0007669"/>
    <property type="project" value="UniProtKB-KW"/>
</dbReference>
<evidence type="ECO:0000256" key="3">
    <source>
        <dbReference type="ARBA" id="ARBA00004604"/>
    </source>
</evidence>
<dbReference type="GO" id="GO:0045187">
    <property type="term" value="P:regulation of circadian sleep/wake cycle, sleep"/>
    <property type="evidence" value="ECO:0007669"/>
    <property type="project" value="Ensembl"/>
</dbReference>
<dbReference type="GO" id="GO:0003950">
    <property type="term" value="F:NAD+ poly-ADP-ribosyltransferase activity"/>
    <property type="evidence" value="ECO:0007669"/>
    <property type="project" value="UniProtKB-UniRule"/>
</dbReference>
<keyword evidence="20 32" id="KW-0520">NAD</keyword>
<evidence type="ECO:0000256" key="2">
    <source>
        <dbReference type="ARBA" id="ARBA00004514"/>
    </source>
</evidence>
<dbReference type="GO" id="GO:0008270">
    <property type="term" value="F:zinc ion binding"/>
    <property type="evidence" value="ECO:0007669"/>
    <property type="project" value="UniProtKB-KW"/>
</dbReference>
<evidence type="ECO:0000256" key="19">
    <source>
        <dbReference type="ARBA" id="ARBA00023015"/>
    </source>
</evidence>
<dbReference type="GO" id="GO:0070212">
    <property type="term" value="P:protein poly-ADP-ribosylation"/>
    <property type="evidence" value="ECO:0007669"/>
    <property type="project" value="TreeGrafter"/>
</dbReference>
<dbReference type="InterPro" id="IPR036930">
    <property type="entry name" value="WGR_dom_sf"/>
</dbReference>
<sequence length="1023" mass="114400">MADSQEDKLYRVEYAKSGRASCKKCKENIAKDSLRMAIMVQSPMFDGKVPHWHHFSCFWQRASAQSTADIAGFSDLRWDDQQKVKKAIESGGAAGGKGDQKGGAKGEKTLNDFAVEYAKSNRSTCKGCEQKIEKDQIRVSKKTVDPEKPQLGLIDRWYHTACFVSRREELVFKPEYSAAQLKGFNALRAEDKEELKKRLPAVKSEGKRKTDDVDGASKKQKTEEDDKKKKLEEQLKNQSQLIWGIKDKLRKYCSANDMKELLIANGQEVPSGETNLVDSLADGMAFGALEACKECQGQLVFKGDAYYCTGNISAWTKCVFKTTTPLRKDWVIPKEFHEVSFLKKFKFKRQDRVYPKEAPTKTLAAAKSEPLPSASSAPTETLIKNLPSFWYHGQNAMKKPLTGMKLLTVGKLTKNKDDLKTAVEELGGKITGTVNKASLCISTKKEVEKMSKKMEEVRDAGVRVVSEDFLTDIKSSGKALQELVSLHAISPWGAEVKVEAQAPSVASKSGTQATKSTGRVKEEEGKGKSKKMKLTVKGGAAVDPDSGLENSAHVLEQNGKMYSATLGLVDIIRGTNSYYKLQLLEDDVQKRYWVFRSWGRVGTTIGGNKLDKFHDKNSAVDNFLGVYKEKTGNDWGSSNFTKYPNKFYPLEIDYGQDEEAVKRLTATAGTKSKLAKPVQELIKMIFDVESMKKAMVEFEIDLQKMPLGKLSKRQIQSAYALLTEVQQAVSECVSEAQILDLSNRFYTLIPHDFGMKKPPLLNNLDYIQAKVQMLDNLLDIEVAYSLLRGGAQDNEKDPIDINYENLKTKIEVVDKTTSEAEIILQYVKNTHAATHNTYTLEVQEIFKIVREGEHQRYRPFEELHNRQLLWHGSRTTNYAGILSQGLRIAPPEAPVTGYMFGKGVYFADMVSKSANYCHTSQSDPVGLILLGEVALGNMHELKKASHITKLPKGKHSVKGLGRTAPDPNATVTLNGVQVPLGKGVHTNIDDTSLLYNEYIVYDVAQVNLKYLLKIKFNYQTSLW</sequence>
<dbReference type="FunFam" id="3.30.1740.10:FF:000003">
    <property type="entry name" value="Poly [ADP-ribose] polymerase"/>
    <property type="match status" value="1"/>
</dbReference>
<comment type="catalytic activity">
    <reaction evidence="25">
        <text>L-glutamyl-[protein] + NAD(+) = 5-O-(ADP-D-ribosyl)-L-glutamyl-[protein] + nicotinamide</text>
        <dbReference type="Rhea" id="RHEA:58224"/>
        <dbReference type="Rhea" id="RHEA-COMP:10208"/>
        <dbReference type="Rhea" id="RHEA-COMP:15089"/>
        <dbReference type="ChEBI" id="CHEBI:17154"/>
        <dbReference type="ChEBI" id="CHEBI:29973"/>
        <dbReference type="ChEBI" id="CHEBI:57540"/>
        <dbReference type="ChEBI" id="CHEBI:142540"/>
    </reaction>
    <physiologicalReaction direction="left-to-right" evidence="25">
        <dbReference type="Rhea" id="RHEA:58225"/>
    </physiologicalReaction>
</comment>
<keyword evidence="7" id="KW-0021">Allosteric enzyme</keyword>
<keyword evidence="22" id="KW-0804">Transcription</keyword>
<keyword evidence="8" id="KW-0399">Innate immunity</keyword>
<dbReference type="InterPro" id="IPR012982">
    <property type="entry name" value="PARP1-like_PADR1_Zn_ribbon"/>
</dbReference>
<feature type="domain" description="WGR" evidence="38">
    <location>
        <begin position="551"/>
        <end position="647"/>
    </location>
</feature>
<evidence type="ECO:0000259" key="37">
    <source>
        <dbReference type="PROSITE" id="PS51060"/>
    </source>
</evidence>
<dbReference type="InterPro" id="IPR004102">
    <property type="entry name" value="Poly(ADP-ribose)pol_reg_dom"/>
</dbReference>
<evidence type="ECO:0000313" key="40">
    <source>
        <dbReference type="Proteomes" id="UP000005207"/>
    </source>
</evidence>
<keyword evidence="18" id="KW-0391">Immunity</keyword>
<reference evidence="39" key="2">
    <citation type="submission" date="2025-08" db="UniProtKB">
        <authorList>
            <consortium name="Ensembl"/>
        </authorList>
    </citation>
    <scope>IDENTIFICATION</scope>
</reference>
<dbReference type="SMART" id="SM00773">
    <property type="entry name" value="WGR"/>
    <property type="match status" value="1"/>
</dbReference>
<dbReference type="PROSITE" id="PS00347">
    <property type="entry name" value="ZF_PARP_1"/>
    <property type="match status" value="2"/>
</dbReference>
<evidence type="ECO:0000256" key="25">
    <source>
        <dbReference type="ARBA" id="ARBA00024159"/>
    </source>
</evidence>
<keyword evidence="15" id="KW-0013">ADP-ribosylation</keyword>
<keyword evidence="5" id="KW-0963">Cytoplasm</keyword>
<evidence type="ECO:0000256" key="9">
    <source>
        <dbReference type="ARBA" id="ARBA00022676"/>
    </source>
</evidence>
<comment type="catalytic activity">
    <reaction evidence="26">
        <text>L-aspartyl-[protein] + NAD(+) = 4-O-(ADP-D-ribosyl)-L-aspartyl-[protein] + nicotinamide</text>
        <dbReference type="Rhea" id="RHEA:54424"/>
        <dbReference type="Rhea" id="RHEA-COMP:9867"/>
        <dbReference type="Rhea" id="RHEA-COMP:13832"/>
        <dbReference type="ChEBI" id="CHEBI:17154"/>
        <dbReference type="ChEBI" id="CHEBI:29961"/>
        <dbReference type="ChEBI" id="CHEBI:57540"/>
        <dbReference type="ChEBI" id="CHEBI:138102"/>
    </reaction>
    <physiologicalReaction direction="left-to-right" evidence="26">
        <dbReference type="Rhea" id="RHEA:54425"/>
    </physiologicalReaction>
</comment>
<dbReference type="Pfam" id="PF00533">
    <property type="entry name" value="BRCT"/>
    <property type="match status" value="1"/>
</dbReference>
<comment type="catalytic activity">
    <reaction evidence="30">
        <text>L-tyrosyl-[protein] + NAD(+) = O-(ADP-D-ribosyl)-L-tyrosyl-[protein] + nicotinamide + H(+)</text>
        <dbReference type="Rhea" id="RHEA:58236"/>
        <dbReference type="Rhea" id="RHEA-COMP:10136"/>
        <dbReference type="Rhea" id="RHEA-COMP:15092"/>
        <dbReference type="ChEBI" id="CHEBI:15378"/>
        <dbReference type="ChEBI" id="CHEBI:17154"/>
        <dbReference type="ChEBI" id="CHEBI:46858"/>
        <dbReference type="ChEBI" id="CHEBI:57540"/>
        <dbReference type="ChEBI" id="CHEBI:142557"/>
    </reaction>
    <physiologicalReaction direction="left-to-right" evidence="30">
        <dbReference type="Rhea" id="RHEA:58237"/>
    </physiologicalReaction>
</comment>
<comment type="catalytic activity">
    <reaction evidence="31">
        <text>L-seryl-[protein] + NAD(+) = O-(ADP-D-ribosyl)-L-seryl-[protein] + nicotinamide + H(+)</text>
        <dbReference type="Rhea" id="RHEA:58232"/>
        <dbReference type="Rhea" id="RHEA-COMP:9863"/>
        <dbReference type="Rhea" id="RHEA-COMP:15091"/>
        <dbReference type="ChEBI" id="CHEBI:15378"/>
        <dbReference type="ChEBI" id="CHEBI:17154"/>
        <dbReference type="ChEBI" id="CHEBI:29999"/>
        <dbReference type="ChEBI" id="CHEBI:57540"/>
        <dbReference type="ChEBI" id="CHEBI:142556"/>
    </reaction>
    <physiologicalReaction direction="left-to-right" evidence="31">
        <dbReference type="Rhea" id="RHEA:58233"/>
    </physiologicalReaction>
</comment>
<dbReference type="FunFam" id="1.20.142.10:FF:000001">
    <property type="entry name" value="Poly [ADP-ribose] polymerase"/>
    <property type="match status" value="1"/>
</dbReference>
<evidence type="ECO:0000256" key="12">
    <source>
        <dbReference type="ARBA" id="ARBA00022723"/>
    </source>
</evidence>
<keyword evidence="11" id="KW-0548">Nucleotidyltransferase</keyword>
<dbReference type="SUPFAM" id="SSF47587">
    <property type="entry name" value="Domain of poly(ADP-ribose) polymerase"/>
    <property type="match status" value="1"/>
</dbReference>
<dbReference type="PROSITE" id="PS50172">
    <property type="entry name" value="BRCT"/>
    <property type="match status" value="1"/>
</dbReference>
<keyword evidence="23" id="KW-0234">DNA repair</keyword>
<dbReference type="Gene3D" id="3.90.228.10">
    <property type="match status" value="1"/>
</dbReference>
<evidence type="ECO:0000256" key="28">
    <source>
        <dbReference type="ARBA" id="ARBA00033987"/>
    </source>
</evidence>
<keyword evidence="13" id="KW-0677">Repeat</keyword>
<evidence type="ECO:0000256" key="24">
    <source>
        <dbReference type="ARBA" id="ARBA00023242"/>
    </source>
</evidence>
<dbReference type="CDD" id="cd08001">
    <property type="entry name" value="WGR_PARP1_like"/>
    <property type="match status" value="1"/>
</dbReference>
<dbReference type="FunFam" id="3.40.50.10190:FF:000030">
    <property type="entry name" value="Poly [ADP-ribose] polymerase"/>
    <property type="match status" value="1"/>
</dbReference>
<dbReference type="EC" id="2.4.2.-" evidence="32"/>
<evidence type="ECO:0000256" key="7">
    <source>
        <dbReference type="ARBA" id="ARBA00022533"/>
    </source>
</evidence>
<dbReference type="InterPro" id="IPR049296">
    <property type="entry name" value="PARP1-like_PADR1_N"/>
</dbReference>
<dbReference type="GO" id="GO:0006302">
    <property type="term" value="P:double-strand break repair"/>
    <property type="evidence" value="ECO:0007669"/>
    <property type="project" value="TreeGrafter"/>
</dbReference>
<dbReference type="SMART" id="SM01335">
    <property type="entry name" value="PADR1"/>
    <property type="match status" value="1"/>
</dbReference>
<dbReference type="PROSITE" id="PS52007">
    <property type="entry name" value="PADR1"/>
    <property type="match status" value="1"/>
</dbReference>
<dbReference type="Ensembl" id="ENSONIT00000038876.1">
    <property type="protein sequence ID" value="ENSONIP00000074983.1"/>
    <property type="gene ID" value="ENSONIG00000013486.2"/>
</dbReference>
<evidence type="ECO:0000259" key="38">
    <source>
        <dbReference type="PROSITE" id="PS51977"/>
    </source>
</evidence>
<gene>
    <name evidence="39" type="primary">PARP1</name>
    <name evidence="39" type="synonym">parp1</name>
</gene>
<evidence type="ECO:0000256" key="23">
    <source>
        <dbReference type="ARBA" id="ARBA00023204"/>
    </source>
</evidence>
<keyword evidence="19" id="KW-0805">Transcription regulation</keyword>
<evidence type="ECO:0000256" key="15">
    <source>
        <dbReference type="ARBA" id="ARBA00022765"/>
    </source>
</evidence>
<keyword evidence="17" id="KW-0862">Zinc</keyword>
<dbReference type="InterPro" id="IPR036616">
    <property type="entry name" value="Poly(ADP-ribose)pol_reg_dom_sf"/>
</dbReference>
<dbReference type="FunFam" id="3.30.1740.10:FF:000002">
    <property type="entry name" value="Poly [ADP-ribose] polymerase"/>
    <property type="match status" value="1"/>
</dbReference>
<evidence type="ECO:0000256" key="32">
    <source>
        <dbReference type="RuleBase" id="RU362114"/>
    </source>
</evidence>
<evidence type="ECO:0000256" key="6">
    <source>
        <dbReference type="ARBA" id="ARBA00022499"/>
    </source>
</evidence>
<dbReference type="InterPro" id="IPR036420">
    <property type="entry name" value="BRCT_dom_sf"/>
</dbReference>
<comment type="similarity">
    <text evidence="27">Belongs to the ARTD/PARP family.</text>
</comment>
<dbReference type="Pfam" id="PF08063">
    <property type="entry name" value="Zn_ribbon_PADR1"/>
    <property type="match status" value="1"/>
</dbReference>
<evidence type="ECO:0000256" key="1">
    <source>
        <dbReference type="ARBA" id="ARBA00004286"/>
    </source>
</evidence>
<dbReference type="GO" id="GO:0051287">
    <property type="term" value="F:NAD binding"/>
    <property type="evidence" value="ECO:0007669"/>
    <property type="project" value="InterPro"/>
</dbReference>
<dbReference type="PANTHER" id="PTHR10459:SF112">
    <property type="entry name" value="POLY [ADP-RIBOSE] POLYMERASE 1"/>
    <property type="match status" value="1"/>
</dbReference>
<feature type="domain" description="PARP catalytic" evidence="36">
    <location>
        <begin position="797"/>
        <end position="1023"/>
    </location>
</feature>
<dbReference type="AlphaFoldDB" id="A0A669EU31"/>
<evidence type="ECO:0000259" key="36">
    <source>
        <dbReference type="PROSITE" id="PS51059"/>
    </source>
</evidence>
<dbReference type="Gene3D" id="1.10.20.130">
    <property type="match status" value="1"/>
</dbReference>
<reference evidence="40" key="1">
    <citation type="submission" date="2012-01" db="EMBL/GenBank/DDBJ databases">
        <title>The Genome Sequence of Oreochromis niloticus (Nile Tilapia).</title>
        <authorList>
            <consortium name="Broad Institute Genome Assembly Team"/>
            <consortium name="Broad Institute Sequencing Platform"/>
            <person name="Di Palma F."/>
            <person name="Johnson J."/>
            <person name="Lander E.S."/>
            <person name="Lindblad-Toh K."/>
        </authorList>
    </citation>
    <scope>NUCLEOTIDE SEQUENCE [LARGE SCALE GENOMIC DNA]</scope>
</reference>
<dbReference type="CDD" id="cd17747">
    <property type="entry name" value="BRCT_PARP1"/>
    <property type="match status" value="1"/>
</dbReference>
<dbReference type="GO" id="GO:0005730">
    <property type="term" value="C:nucleolus"/>
    <property type="evidence" value="ECO:0007669"/>
    <property type="project" value="UniProtKB-SubCell"/>
</dbReference>
<dbReference type="GO" id="GO:1990404">
    <property type="term" value="F:NAD+-protein mono-ADP-ribosyltransferase activity"/>
    <property type="evidence" value="ECO:0007669"/>
    <property type="project" value="Ensembl"/>
</dbReference>
<evidence type="ECO:0000256" key="8">
    <source>
        <dbReference type="ARBA" id="ARBA00022588"/>
    </source>
</evidence>
<feature type="domain" description="BRCT" evidence="35">
    <location>
        <begin position="396"/>
        <end position="472"/>
    </location>
</feature>
<dbReference type="InterPro" id="IPR036957">
    <property type="entry name" value="Znf_PARP_sf"/>
</dbReference>
<dbReference type="FunFam" id="1.10.20.130:FF:000001">
    <property type="entry name" value="Poly [ADP-ribose] polymerase"/>
    <property type="match status" value="1"/>
</dbReference>
<feature type="domain" description="PARP-type" evidence="34">
    <location>
        <begin position="10"/>
        <end position="92"/>
    </location>
</feature>
<dbReference type="Gene3D" id="1.20.142.10">
    <property type="entry name" value="Poly(ADP-ribose) polymerase, regulatory domain"/>
    <property type="match status" value="1"/>
</dbReference>
<dbReference type="Gene3D" id="3.30.1740.10">
    <property type="entry name" value="Zinc finger, PARP-type"/>
    <property type="match status" value="2"/>
</dbReference>
<dbReference type="Gene3D" id="3.40.50.10190">
    <property type="entry name" value="BRCT domain"/>
    <property type="match status" value="1"/>
</dbReference>
<keyword evidence="6" id="KW-1017">Isopeptide bond</keyword>
<dbReference type="InterPro" id="IPR001357">
    <property type="entry name" value="BRCT_dom"/>
</dbReference>
<dbReference type="Pfam" id="PF05406">
    <property type="entry name" value="WGR"/>
    <property type="match status" value="1"/>
</dbReference>
<dbReference type="SMART" id="SM01336">
    <property type="entry name" value="zf-PARP"/>
    <property type="match status" value="2"/>
</dbReference>
<proteinExistence type="inferred from homology"/>
<evidence type="ECO:0000256" key="18">
    <source>
        <dbReference type="ARBA" id="ARBA00022859"/>
    </source>
</evidence>
<dbReference type="Pfam" id="PF00645">
    <property type="entry name" value="zf-PARP"/>
    <property type="match status" value="2"/>
</dbReference>
<dbReference type="InterPro" id="IPR012317">
    <property type="entry name" value="Poly(ADP-ribose)pol_cat_dom"/>
</dbReference>
<dbReference type="FunFam" id="2.20.25.630:FF:000001">
    <property type="entry name" value="Poly [ADP-ribose] polymerase"/>
    <property type="match status" value="1"/>
</dbReference>
<dbReference type="Pfam" id="PF21728">
    <property type="entry name" value="PADR1_N"/>
    <property type="match status" value="1"/>
</dbReference>
<dbReference type="PROSITE" id="PS51060">
    <property type="entry name" value="PARP_ALPHA_HD"/>
    <property type="match status" value="1"/>
</dbReference>
<evidence type="ECO:0000256" key="11">
    <source>
        <dbReference type="ARBA" id="ARBA00022695"/>
    </source>
</evidence>
<dbReference type="SMART" id="SM00292">
    <property type="entry name" value="BRCT"/>
    <property type="match status" value="1"/>
</dbReference>
<dbReference type="InterPro" id="IPR038650">
    <property type="entry name" value="PADR1_C_dom_sf"/>
</dbReference>
<dbReference type="Gene3D" id="2.20.25.630">
    <property type="match status" value="1"/>
</dbReference>